<dbReference type="InterPro" id="IPR017853">
    <property type="entry name" value="GH"/>
</dbReference>
<sequence length="621" mass="69589">MKRTILLAALATLSTPPAWAQSPQHGIDHLEPPSWWTGMRSGQLELMVHGPRIADLEPALHYPGVRIAQVVRPSNANYLFIDLEIAPDTPPGKLMLQFRQHGKTVLSYPYALQARAAGSANRAGFSSADAIYEVMPDRYANGDPGNDDAPGMTERANRQDGSGRHGGDLAGMAAHLDYVADMGYTMLWPTPLLEANMQRGSYHGYATTNHYRIDPRYGSNDDYRRFVAQARAHGIGVIQDVVLNHIGDRHWWMQDLPSADWITHQGQFVPTEHHRVAVQDPYASQADKRDFTQGWFVATMPDLNQANPHLATYLMQNSIWWIEYAGLSGLRVDTYSYSDNAFLSAWSARIMHEYPKLNLVGEEWSPHIPIVARWQEGKRNFDGYVSHMPGMMDFPLNDTLRRALASDDADGAQYSLTSLYETLSQDYLYANPGNMVLFEGNHDLARIYSDLHEDDALFRMAMAYVLTAPRIPQFYAGTEVLMTSSTGRRDDASYRRDFPGGWAGDPVNAFTGAGLTPRQLAAQAFLKKLLNWRKDQPVIHHGKTMQFGPEQNTYVFFRYDGDHKVMVAFNKNHSDTTLSTARFQEMLAGVHGGDDVISGQHYALGDTLTLPARSVLVLALR</sequence>
<feature type="region of interest" description="Disordered" evidence="3">
    <location>
        <begin position="140"/>
        <end position="167"/>
    </location>
</feature>
<dbReference type="InterPro" id="IPR014756">
    <property type="entry name" value="Ig_E-set"/>
</dbReference>
<evidence type="ECO:0000256" key="4">
    <source>
        <dbReference type="SAM" id="SignalP"/>
    </source>
</evidence>
<dbReference type="GO" id="GO:0005975">
    <property type="term" value="P:carbohydrate metabolic process"/>
    <property type="evidence" value="ECO:0007669"/>
    <property type="project" value="InterPro"/>
</dbReference>
<gene>
    <name evidence="6" type="ORF">H3H36_26005</name>
</gene>
<evidence type="ECO:0000256" key="2">
    <source>
        <dbReference type="ARBA" id="ARBA00023295"/>
    </source>
</evidence>
<comment type="caution">
    <text evidence="6">The sequence shown here is derived from an EMBL/GenBank/DDBJ whole genome shotgun (WGS) entry which is preliminary data.</text>
</comment>
<dbReference type="Pfam" id="PF00128">
    <property type="entry name" value="Alpha-amylase"/>
    <property type="match status" value="1"/>
</dbReference>
<proteinExistence type="predicted"/>
<dbReference type="SUPFAM" id="SSF51011">
    <property type="entry name" value="Glycosyl hydrolase domain"/>
    <property type="match status" value="1"/>
</dbReference>
<dbReference type="RefSeq" id="WP_182220931.1">
    <property type="nucleotide sequence ID" value="NZ_JACEZS010000044.1"/>
</dbReference>
<keyword evidence="1 6" id="KW-0378">Hydrolase</keyword>
<feature type="compositionally biased region" description="Basic and acidic residues" evidence="3">
    <location>
        <begin position="155"/>
        <end position="167"/>
    </location>
</feature>
<feature type="signal peptide" evidence="4">
    <location>
        <begin position="1"/>
        <end position="20"/>
    </location>
</feature>
<feature type="chain" id="PRO_5031015752" evidence="4">
    <location>
        <begin position="21"/>
        <end position="621"/>
    </location>
</feature>
<reference evidence="6 7" key="1">
    <citation type="submission" date="2020-07" db="EMBL/GenBank/DDBJ databases">
        <title>Novel species isolated from subtropical streams in China.</title>
        <authorList>
            <person name="Lu H."/>
        </authorList>
    </citation>
    <scope>NUCLEOTIDE SEQUENCE [LARGE SCALE GENOMIC DNA]</scope>
    <source>
        <strain evidence="6 7">FT3S</strain>
    </source>
</reference>
<protein>
    <submittedName>
        <fullName evidence="6">Glycoside hydrolase family 13 protein</fullName>
    </submittedName>
</protein>
<dbReference type="Pfam" id="PF10438">
    <property type="entry name" value="Cyc-maltodext_C"/>
    <property type="match status" value="1"/>
</dbReference>
<evidence type="ECO:0000313" key="6">
    <source>
        <dbReference type="EMBL" id="MBA5608799.1"/>
    </source>
</evidence>
<dbReference type="SUPFAM" id="SSF51445">
    <property type="entry name" value="(Trans)glycosidases"/>
    <property type="match status" value="1"/>
</dbReference>
<dbReference type="GO" id="GO:0016798">
    <property type="term" value="F:hydrolase activity, acting on glycosyl bonds"/>
    <property type="evidence" value="ECO:0007669"/>
    <property type="project" value="UniProtKB-KW"/>
</dbReference>
<organism evidence="6 7">
    <name type="scientific">Rugamonas fusca</name>
    <dbReference type="NCBI Taxonomy" id="2758568"/>
    <lineage>
        <taxon>Bacteria</taxon>
        <taxon>Pseudomonadati</taxon>
        <taxon>Pseudomonadota</taxon>
        <taxon>Betaproteobacteria</taxon>
        <taxon>Burkholderiales</taxon>
        <taxon>Oxalobacteraceae</taxon>
        <taxon>Telluria group</taxon>
        <taxon>Rugamonas</taxon>
    </lineage>
</organism>
<evidence type="ECO:0000256" key="1">
    <source>
        <dbReference type="ARBA" id="ARBA00022801"/>
    </source>
</evidence>
<keyword evidence="4" id="KW-0732">Signal</keyword>
<keyword evidence="7" id="KW-1185">Reference proteome</keyword>
<accession>A0A7W2EMU3</accession>
<evidence type="ECO:0000256" key="3">
    <source>
        <dbReference type="SAM" id="MobiDB-lite"/>
    </source>
</evidence>
<dbReference type="PANTHER" id="PTHR10357">
    <property type="entry name" value="ALPHA-AMYLASE FAMILY MEMBER"/>
    <property type="match status" value="1"/>
</dbReference>
<evidence type="ECO:0000313" key="7">
    <source>
        <dbReference type="Proteomes" id="UP000566711"/>
    </source>
</evidence>
<dbReference type="CDD" id="cd11340">
    <property type="entry name" value="AmyAc_bac_CMD_like_3"/>
    <property type="match status" value="1"/>
</dbReference>
<dbReference type="InterPro" id="IPR019492">
    <property type="entry name" value="Cyclo-malto-dextrinase_C"/>
</dbReference>
<dbReference type="Proteomes" id="UP000566711">
    <property type="component" value="Unassembled WGS sequence"/>
</dbReference>
<dbReference type="InterPro" id="IPR013780">
    <property type="entry name" value="Glyco_hydro_b"/>
</dbReference>
<keyword evidence="2" id="KW-0326">Glycosidase</keyword>
<evidence type="ECO:0000259" key="5">
    <source>
        <dbReference type="SMART" id="SM00642"/>
    </source>
</evidence>
<dbReference type="SMART" id="SM00642">
    <property type="entry name" value="Aamy"/>
    <property type="match status" value="1"/>
</dbReference>
<dbReference type="PANTHER" id="PTHR10357:SF210">
    <property type="entry name" value="MALTODEXTRIN GLUCOSIDASE"/>
    <property type="match status" value="1"/>
</dbReference>
<name>A0A7W2EMU3_9BURK</name>
<dbReference type="SUPFAM" id="SSF81296">
    <property type="entry name" value="E set domains"/>
    <property type="match status" value="1"/>
</dbReference>
<dbReference type="AlphaFoldDB" id="A0A7W2EMU3"/>
<dbReference type="InterPro" id="IPR006047">
    <property type="entry name" value="GH13_cat_dom"/>
</dbReference>
<dbReference type="Gene3D" id="3.20.20.80">
    <property type="entry name" value="Glycosidases"/>
    <property type="match status" value="1"/>
</dbReference>
<dbReference type="Gene3D" id="2.60.40.10">
    <property type="entry name" value="Immunoglobulins"/>
    <property type="match status" value="1"/>
</dbReference>
<dbReference type="InterPro" id="IPR015171">
    <property type="entry name" value="Cyc-maltodext_N"/>
</dbReference>
<dbReference type="EMBL" id="JACEZS010000044">
    <property type="protein sequence ID" value="MBA5608799.1"/>
    <property type="molecule type" value="Genomic_DNA"/>
</dbReference>
<dbReference type="InterPro" id="IPR013783">
    <property type="entry name" value="Ig-like_fold"/>
</dbReference>
<dbReference type="Gene3D" id="2.60.40.1180">
    <property type="entry name" value="Golgi alpha-mannosidase II"/>
    <property type="match status" value="1"/>
</dbReference>
<feature type="domain" description="Glycosyl hydrolase family 13 catalytic" evidence="5">
    <location>
        <begin position="133"/>
        <end position="533"/>
    </location>
</feature>
<dbReference type="Pfam" id="PF09087">
    <property type="entry name" value="Cyc-maltodext_N"/>
    <property type="match status" value="1"/>
</dbReference>